<accession>A0A1J3J7G1</accession>
<evidence type="ECO:0000256" key="1">
    <source>
        <dbReference type="SAM" id="MobiDB-lite"/>
    </source>
</evidence>
<organism evidence="2">
    <name type="scientific">Noccaea caerulescens</name>
    <name type="common">Alpine penny-cress</name>
    <name type="synonym">Thlaspi caerulescens</name>
    <dbReference type="NCBI Taxonomy" id="107243"/>
    <lineage>
        <taxon>Eukaryota</taxon>
        <taxon>Viridiplantae</taxon>
        <taxon>Streptophyta</taxon>
        <taxon>Embryophyta</taxon>
        <taxon>Tracheophyta</taxon>
        <taxon>Spermatophyta</taxon>
        <taxon>Magnoliopsida</taxon>
        <taxon>eudicotyledons</taxon>
        <taxon>Gunneridae</taxon>
        <taxon>Pentapetalae</taxon>
        <taxon>rosids</taxon>
        <taxon>malvids</taxon>
        <taxon>Brassicales</taxon>
        <taxon>Brassicaceae</taxon>
        <taxon>Coluteocarpeae</taxon>
        <taxon>Noccaea</taxon>
    </lineage>
</organism>
<dbReference type="EMBL" id="GEVM01017499">
    <property type="protein sequence ID" value="JAU88439.1"/>
    <property type="molecule type" value="Transcribed_RNA"/>
</dbReference>
<feature type="region of interest" description="Disordered" evidence="1">
    <location>
        <begin position="54"/>
        <end position="80"/>
    </location>
</feature>
<reference evidence="2" key="1">
    <citation type="submission" date="2016-07" db="EMBL/GenBank/DDBJ databases">
        <title>De novo transcriptome assembly of four accessions of the metal hyperaccumulator plant Noccaea caerulescens.</title>
        <authorList>
            <person name="Blande D."/>
            <person name="Halimaa P."/>
            <person name="Tervahauta A.I."/>
            <person name="Aarts M.G."/>
            <person name="Karenlampi S.O."/>
        </authorList>
    </citation>
    <scope>NUCLEOTIDE SEQUENCE</scope>
</reference>
<gene>
    <name evidence="2" type="ORF">MP_TR22245_c25_g1_i1_g.63102</name>
</gene>
<name>A0A1J3J7G1_NOCCA</name>
<evidence type="ECO:0000313" key="2">
    <source>
        <dbReference type="EMBL" id="JAU88439.1"/>
    </source>
</evidence>
<proteinExistence type="predicted"/>
<protein>
    <submittedName>
        <fullName evidence="2">Uncharacterized protein</fullName>
    </submittedName>
</protein>
<sequence>MKTTITDLRPPKFDLKPAIVFRKLHQLQTRFQKSIWIFFFKFLKAKKSEETSVQKLKRKSKAALEKNKRNEGRRRNHVSRGIEETKAIKEEDKFNWKMCSQTRSGFRRVFANFLENDERERGRIRI</sequence>
<dbReference type="AlphaFoldDB" id="A0A1J3J7G1"/>